<feature type="binding site" evidence="5">
    <location>
        <position position="136"/>
    </location>
    <ligand>
        <name>Mg(2+)</name>
        <dbReference type="ChEBI" id="CHEBI:18420"/>
    </ligand>
</feature>
<gene>
    <name evidence="7" type="ordered locus">Gbro_4636</name>
</gene>
<dbReference type="EMBL" id="CP001802">
    <property type="protein sequence ID" value="ACY23762.1"/>
    <property type="molecule type" value="Genomic_DNA"/>
</dbReference>
<dbReference type="KEGG" id="gbr:Gbro_4636"/>
<reference evidence="8" key="1">
    <citation type="submission" date="2009-10" db="EMBL/GenBank/DDBJ databases">
        <title>The complete chromosome of Gordonia bronchialis DSM 43247.</title>
        <authorList>
            <consortium name="US DOE Joint Genome Institute (JGI-PGF)"/>
            <person name="Lucas S."/>
            <person name="Copeland A."/>
            <person name="Lapidus A."/>
            <person name="Glavina del Rio T."/>
            <person name="Dalin E."/>
            <person name="Tice H."/>
            <person name="Bruce D."/>
            <person name="Goodwin L."/>
            <person name="Pitluck S."/>
            <person name="Kyrpides N."/>
            <person name="Mavromatis K."/>
            <person name="Ivanova N."/>
            <person name="Ovchinnikova G."/>
            <person name="Saunders E."/>
            <person name="Brettin T."/>
            <person name="Detter J.C."/>
            <person name="Han C."/>
            <person name="Larimer F."/>
            <person name="Land M."/>
            <person name="Hauser L."/>
            <person name="Markowitz V."/>
            <person name="Cheng J.-F."/>
            <person name="Hugenholtz P."/>
            <person name="Woyke T."/>
            <person name="Wu D."/>
            <person name="Jando M."/>
            <person name="Schneider S."/>
            <person name="Goeker M."/>
            <person name="Klenk H.-P."/>
            <person name="Eisen J.A."/>
        </authorList>
    </citation>
    <scope>NUCLEOTIDE SEQUENCE [LARGE SCALE GENOMIC DNA]</scope>
    <source>
        <strain evidence="8">ATCC 25592 / DSM 43247 / BCRC 13721 / JCM 3198 / KCTC 3076 / NBRC 16047 / NCTC 10667</strain>
    </source>
</reference>
<name>D0L7H3_GORB4</name>
<reference evidence="7 8" key="2">
    <citation type="journal article" date="2010" name="Stand. Genomic Sci.">
        <title>Complete genome sequence of Gordonia bronchialis type strain (3410).</title>
        <authorList>
            <person name="Ivanova N."/>
            <person name="Sikorski J."/>
            <person name="Jando M."/>
            <person name="Lapidus A."/>
            <person name="Nolan M."/>
            <person name="Lucas S."/>
            <person name="Del Rio T.G."/>
            <person name="Tice H."/>
            <person name="Copeland A."/>
            <person name="Cheng J.F."/>
            <person name="Chen F."/>
            <person name="Bruce D."/>
            <person name="Goodwin L."/>
            <person name="Pitluck S."/>
            <person name="Mavromatis K."/>
            <person name="Ovchinnikova G."/>
            <person name="Pati A."/>
            <person name="Chen A."/>
            <person name="Palaniappan K."/>
            <person name="Land M."/>
            <person name="Hauser L."/>
            <person name="Chang Y.J."/>
            <person name="Jeffries C.D."/>
            <person name="Chain P."/>
            <person name="Saunders E."/>
            <person name="Han C."/>
            <person name="Detter J.C."/>
            <person name="Brettin T."/>
            <person name="Rohde M."/>
            <person name="Goker M."/>
            <person name="Bristow J."/>
            <person name="Eisen J.A."/>
            <person name="Markowitz V."/>
            <person name="Hugenholtz P."/>
            <person name="Klenk H.P."/>
            <person name="Kyrpides N.C."/>
        </authorList>
    </citation>
    <scope>NUCLEOTIDE SEQUENCE [LARGE SCALE GENOMIC DNA]</scope>
    <source>
        <strain evidence="8">ATCC 25592 / DSM 43247 / BCRC 13721 / JCM 3198 / KCTC 3076 / NBRC 16047 / NCTC 10667</strain>
    </source>
</reference>
<dbReference type="Proteomes" id="UP000001219">
    <property type="component" value="Chromosome"/>
</dbReference>
<keyword evidence="8" id="KW-1185">Reference proteome</keyword>
<comment type="cofactor">
    <cofactor evidence="1">
        <name>Mg(2+)</name>
        <dbReference type="ChEBI" id="CHEBI:18420"/>
    </cofactor>
</comment>
<feature type="binding site" evidence="4">
    <location>
        <position position="136"/>
    </location>
    <ligand>
        <name>substrate</name>
    </ligand>
</feature>
<dbReference type="Pfam" id="PF03328">
    <property type="entry name" value="HpcH_HpaI"/>
    <property type="match status" value="1"/>
</dbReference>
<dbReference type="PANTHER" id="PTHR32308">
    <property type="entry name" value="LYASE BETA SUBUNIT, PUTATIVE (AFU_ORTHOLOGUE AFUA_4G13030)-RELATED"/>
    <property type="match status" value="1"/>
</dbReference>
<dbReference type="InterPro" id="IPR015813">
    <property type="entry name" value="Pyrv/PenolPyrv_kinase-like_dom"/>
</dbReference>
<evidence type="ECO:0000256" key="4">
    <source>
        <dbReference type="PIRSR" id="PIRSR015582-1"/>
    </source>
</evidence>
<dbReference type="GO" id="GO:0008815">
    <property type="term" value="F:citrate (pro-3S)-lyase activity"/>
    <property type="evidence" value="ECO:0007669"/>
    <property type="project" value="UniProtKB-EC"/>
</dbReference>
<dbReference type="InterPro" id="IPR005000">
    <property type="entry name" value="Aldolase/citrate-lyase_domain"/>
</dbReference>
<dbReference type="PANTHER" id="PTHR32308:SF10">
    <property type="entry name" value="CITRATE LYASE SUBUNIT BETA"/>
    <property type="match status" value="1"/>
</dbReference>
<dbReference type="PIRSF" id="PIRSF015582">
    <property type="entry name" value="Cit_lyase_B"/>
    <property type="match status" value="1"/>
</dbReference>
<dbReference type="GO" id="GO:0000287">
    <property type="term" value="F:magnesium ion binding"/>
    <property type="evidence" value="ECO:0007669"/>
    <property type="project" value="TreeGrafter"/>
</dbReference>
<evidence type="ECO:0000313" key="7">
    <source>
        <dbReference type="EMBL" id="ACY23762.1"/>
    </source>
</evidence>
<organism evidence="7 8">
    <name type="scientific">Gordonia bronchialis (strain ATCC 25592 / DSM 43247 / BCRC 13721 / JCM 3198 / KCTC 3076 / NBRC 16047 / NCTC 10667)</name>
    <name type="common">Rhodococcus bronchialis</name>
    <dbReference type="NCBI Taxonomy" id="526226"/>
    <lineage>
        <taxon>Bacteria</taxon>
        <taxon>Bacillati</taxon>
        <taxon>Actinomycetota</taxon>
        <taxon>Actinomycetes</taxon>
        <taxon>Mycobacteriales</taxon>
        <taxon>Gordoniaceae</taxon>
        <taxon>Gordonia</taxon>
    </lineage>
</organism>
<dbReference type="AlphaFoldDB" id="D0L7H3"/>
<feature type="binding site" evidence="5">
    <location>
        <position position="163"/>
    </location>
    <ligand>
        <name>Mg(2+)</name>
        <dbReference type="ChEBI" id="CHEBI:18420"/>
    </ligand>
</feature>
<dbReference type="Gene3D" id="3.20.20.60">
    <property type="entry name" value="Phosphoenolpyruvate-binding domains"/>
    <property type="match status" value="1"/>
</dbReference>
<evidence type="ECO:0000256" key="2">
    <source>
        <dbReference type="ARBA" id="ARBA00022723"/>
    </source>
</evidence>
<dbReference type="HOGENOM" id="CLU_044864_0_1_11"/>
<evidence type="ECO:0000259" key="6">
    <source>
        <dbReference type="Pfam" id="PF03328"/>
    </source>
</evidence>
<keyword evidence="2 5" id="KW-0479">Metal-binding</keyword>
<dbReference type="OrthoDB" id="9768429at2"/>
<dbReference type="InterPro" id="IPR040442">
    <property type="entry name" value="Pyrv_kinase-like_dom_sf"/>
</dbReference>
<evidence type="ECO:0000256" key="5">
    <source>
        <dbReference type="PIRSR" id="PIRSR015582-2"/>
    </source>
</evidence>
<keyword evidence="3 5" id="KW-0460">Magnesium</keyword>
<evidence type="ECO:0000313" key="8">
    <source>
        <dbReference type="Proteomes" id="UP000001219"/>
    </source>
</evidence>
<dbReference type="SUPFAM" id="SSF51621">
    <property type="entry name" value="Phosphoenolpyruvate/pyruvate domain"/>
    <property type="match status" value="1"/>
</dbReference>
<dbReference type="InterPro" id="IPR011206">
    <property type="entry name" value="Citrate_lyase_beta/mcl1/mcl2"/>
</dbReference>
<evidence type="ECO:0000256" key="3">
    <source>
        <dbReference type="ARBA" id="ARBA00022842"/>
    </source>
</evidence>
<dbReference type="FunFam" id="3.20.20.60:FF:000013">
    <property type="entry name" value="Citrate lyase beta subunit"/>
    <property type="match status" value="1"/>
</dbReference>
<evidence type="ECO:0000256" key="1">
    <source>
        <dbReference type="ARBA" id="ARBA00001946"/>
    </source>
</evidence>
<dbReference type="STRING" id="526226.Gbro_4636"/>
<sequence>MTHELRPRRTTLAVPASSTKMIDKARTLGTDEFFLDLEDACAPEKKPEGRKNIVAALADGDWQAKIRAVRVNDWTTPWTYTDVIEVVSGVGQEVDAIILPKVNDPNQVAALDLLLTQIERTEGLPVGRIGIEAQIEDAAGLIKIYEIAQASPRLETLIFGPGDFMASINMRSLVVGAQPPGYEIADAFHHIHMSILMACRANNLQAIDGPWAQIRDLDGLRRSATQVAALGFDGKWVLHPDQIEPTNEIFTPSQQDYDHAENILDAYAWHTSAAGGGRGAAMLDDEMIDEASRKLALVVAAKGRAAGLDRAEVWSAPTD</sequence>
<protein>
    <submittedName>
        <fullName evidence="7">Citrate (Pro-3S)-lyase</fullName>
        <ecNumber evidence="7">4.1.3.6</ecNumber>
    </submittedName>
</protein>
<dbReference type="GO" id="GO:0006107">
    <property type="term" value="P:oxaloacetate metabolic process"/>
    <property type="evidence" value="ECO:0007669"/>
    <property type="project" value="TreeGrafter"/>
</dbReference>
<dbReference type="RefSeq" id="WP_012836244.1">
    <property type="nucleotide sequence ID" value="NC_013441.1"/>
</dbReference>
<dbReference type="EC" id="4.1.3.6" evidence="7"/>
<accession>D0L7H3</accession>
<proteinExistence type="predicted"/>
<dbReference type="eggNOG" id="COG2301">
    <property type="taxonomic scope" value="Bacteria"/>
</dbReference>
<keyword evidence="7" id="KW-0456">Lyase</keyword>
<feature type="binding site" evidence="4">
    <location>
        <position position="70"/>
    </location>
    <ligand>
        <name>substrate</name>
    </ligand>
</feature>
<feature type="domain" description="HpcH/HpaI aldolase/citrate lyase" evidence="6">
    <location>
        <begin position="9"/>
        <end position="240"/>
    </location>
</feature>